<keyword evidence="2" id="KW-0812">Transmembrane</keyword>
<feature type="transmembrane region" description="Helical" evidence="2">
    <location>
        <begin position="67"/>
        <end position="87"/>
    </location>
</feature>
<evidence type="ECO:0000313" key="4">
    <source>
        <dbReference type="Proteomes" id="UP001268683"/>
    </source>
</evidence>
<evidence type="ECO:0000313" key="3">
    <source>
        <dbReference type="EMBL" id="WND03753.1"/>
    </source>
</evidence>
<feature type="compositionally biased region" description="Basic and acidic residues" evidence="1">
    <location>
        <begin position="27"/>
        <end position="37"/>
    </location>
</feature>
<name>A0AA52EIG5_9PROT</name>
<dbReference type="KEGG" id="tmk:QGN29_05100"/>
<keyword evidence="2" id="KW-1133">Transmembrane helix</keyword>
<evidence type="ECO:0000256" key="2">
    <source>
        <dbReference type="SAM" id="Phobius"/>
    </source>
</evidence>
<proteinExistence type="predicted"/>
<protein>
    <submittedName>
        <fullName evidence="3">Uncharacterized protein</fullName>
    </submittedName>
</protein>
<reference evidence="3" key="1">
    <citation type="submission" date="2023-04" db="EMBL/GenBank/DDBJ databases">
        <title>Complete genome sequence of Temperatibacter marinus.</title>
        <authorList>
            <person name="Rong J.-C."/>
            <person name="Yi M.-L."/>
            <person name="Zhao Q."/>
        </authorList>
    </citation>
    <scope>NUCLEOTIDE SEQUENCE</scope>
    <source>
        <strain evidence="3">NBRC 110045</strain>
    </source>
</reference>
<accession>A0AA52EIG5</accession>
<keyword evidence="4" id="KW-1185">Reference proteome</keyword>
<keyword evidence="2" id="KW-0472">Membrane</keyword>
<feature type="region of interest" description="Disordered" evidence="1">
    <location>
        <begin position="1"/>
        <end position="55"/>
    </location>
</feature>
<dbReference type="EMBL" id="CP123872">
    <property type="protein sequence ID" value="WND03753.1"/>
    <property type="molecule type" value="Genomic_DNA"/>
</dbReference>
<gene>
    <name evidence="3" type="ORF">QGN29_05100</name>
</gene>
<dbReference type="RefSeq" id="WP_310799607.1">
    <property type="nucleotide sequence ID" value="NZ_CP123872.1"/>
</dbReference>
<dbReference type="Proteomes" id="UP001268683">
    <property type="component" value="Chromosome"/>
</dbReference>
<feature type="compositionally biased region" description="Basic and acidic residues" evidence="1">
    <location>
        <begin position="1"/>
        <end position="15"/>
    </location>
</feature>
<dbReference type="Gene3D" id="1.20.5.170">
    <property type="match status" value="1"/>
</dbReference>
<sequence length="442" mass="48604">MSKDKKQGSHEKKPIILEAEVVEEEREASSETTENRSHTAYGGDQGTRADGEVKSMKSKKSFGTIKVSFPWMIVVILTAFIGGLYFFPKFEKSLISLGVMESPGQQKILVPVDKGYDIPLISQQDIDAIKADLQRIDAHVQGMNEQSNQTAPDLVKYNERLMGLERSIKQIVADLSILAQKNESVGQTLPSASEDIPALKQQVTQLMNDYSRLAQLIDQGEMSSSSSNQTVTELQGSLALARAENQQIRSALEVMQQQMNTLQYSSVQSNPRGRLILMVSTLRRQILRGDDYSLTLKALRPDIQTLQTVDQVAALQVITAIEQNEMKVKTVADLKESFLGMAVAIKKRQADTEGSFFGDLLTIRKTGSSAEGVDKILNRAELALYGGDLDSAMKILNEDMPADILGAAAPWLAEAEAHHRINKQVNALVTIIAGRVSTAIEE</sequence>
<evidence type="ECO:0000256" key="1">
    <source>
        <dbReference type="SAM" id="MobiDB-lite"/>
    </source>
</evidence>
<organism evidence="3 4">
    <name type="scientific">Temperatibacter marinus</name>
    <dbReference type="NCBI Taxonomy" id="1456591"/>
    <lineage>
        <taxon>Bacteria</taxon>
        <taxon>Pseudomonadati</taxon>
        <taxon>Pseudomonadota</taxon>
        <taxon>Alphaproteobacteria</taxon>
        <taxon>Kordiimonadales</taxon>
        <taxon>Temperatibacteraceae</taxon>
        <taxon>Temperatibacter</taxon>
    </lineage>
</organism>
<dbReference type="AlphaFoldDB" id="A0AA52EIG5"/>